<dbReference type="CDD" id="cd00146">
    <property type="entry name" value="PKD"/>
    <property type="match status" value="1"/>
</dbReference>
<dbReference type="InterPro" id="IPR035986">
    <property type="entry name" value="PKD_dom_sf"/>
</dbReference>
<evidence type="ECO:0000259" key="1">
    <source>
        <dbReference type="PROSITE" id="PS50093"/>
    </source>
</evidence>
<dbReference type="Proteomes" id="UP000663929">
    <property type="component" value="Chromosome"/>
</dbReference>
<accession>A0A8A4TRA8</accession>
<protein>
    <recommendedName>
        <fullName evidence="1">PKD domain-containing protein</fullName>
    </recommendedName>
</protein>
<sequence>MNIKAALVVWFATHALLTAQVDLRLPEVVTAPGQWLSIPLETSTLSTHNVLGFSLVLTFDPEVVSLSNVVLDDTLAAPFTMVVNPQPGRLIVSAAGASPLMGAGTLLRVTGHAVADGFSPVILERFEFNEGDPSSSLHHGSIRVGETNETEPFHLALAEVTVGPGEAFRVALNLEYPGLGDLFSIEGVLRFDATSVNIDGASLEALTEGWQLATQITSSGELAFALAGADPIRQSGSVLRFHGTAVALGNAPLTFSDIQLNEGRLEVSTQAGRVIVTDEPSATRTLSIPAGTATTGATFEIPLRLDRLGDSTVRSIQFELHYQADLWQFSRLKREDSLLWHWHLAVSETEPGLVRVSAAGASPLTESGELLRIEGRALSAGRSDIHLTQVLLNEGEPVVAVQHGRLDIVENQPPSATIQEPASDLEVTVDQPIVFRGHAEDRDGHLPLSWWWVFDGGIPDRREPGPFTVSFLEPGTYSIQLRITDGLGLEADLATRTVHVVTGTPPQAFIEEPATDMRIHQGRSLYFRGEDHAEHRQLPLEYRWDFDGVAPPDSRVEPGLVTFSQTGEYAVTLSVRDRFGHVSPEPAVRHIQVEPCPFVAVPPSIPHGLDSPSLFAELACLESTDTWYWIRSDRPDSPFGFDENPISLDGTITTSTDFQFVFLQGGENTRHLNTRLLVARNPRFRDFNGDGRHSFDDLLTALPFWGLATPDADGDEKLTVLDLYYIPGVENVTENP</sequence>
<dbReference type="Gene3D" id="2.60.40.10">
    <property type="entry name" value="Immunoglobulins"/>
    <property type="match status" value="2"/>
</dbReference>
<dbReference type="AlphaFoldDB" id="A0A8A4TRA8"/>
<gene>
    <name evidence="2" type="ORF">J3U87_08590</name>
</gene>
<evidence type="ECO:0000313" key="2">
    <source>
        <dbReference type="EMBL" id="QTD52516.1"/>
    </source>
</evidence>
<feature type="domain" description="PKD" evidence="1">
    <location>
        <begin position="447"/>
        <end position="488"/>
    </location>
</feature>
<evidence type="ECO:0000313" key="3">
    <source>
        <dbReference type="Proteomes" id="UP000663929"/>
    </source>
</evidence>
<name>A0A8A4TRA8_SULCO</name>
<dbReference type="InterPro" id="IPR000601">
    <property type="entry name" value="PKD_dom"/>
</dbReference>
<dbReference type="InterPro" id="IPR008965">
    <property type="entry name" value="CBM2/CBM3_carb-bd_dom_sf"/>
</dbReference>
<organism evidence="2 3">
    <name type="scientific">Sulfidibacter corallicola</name>
    <dbReference type="NCBI Taxonomy" id="2818388"/>
    <lineage>
        <taxon>Bacteria</taxon>
        <taxon>Pseudomonadati</taxon>
        <taxon>Acidobacteriota</taxon>
        <taxon>Holophagae</taxon>
        <taxon>Acanthopleuribacterales</taxon>
        <taxon>Acanthopleuribacteraceae</taxon>
        <taxon>Sulfidibacter</taxon>
    </lineage>
</organism>
<dbReference type="GO" id="GO:0030246">
    <property type="term" value="F:carbohydrate binding"/>
    <property type="evidence" value="ECO:0007669"/>
    <property type="project" value="InterPro"/>
</dbReference>
<dbReference type="InterPro" id="IPR013783">
    <property type="entry name" value="Ig-like_fold"/>
</dbReference>
<dbReference type="CDD" id="cd08547">
    <property type="entry name" value="Type_II_cohesin"/>
    <property type="match status" value="2"/>
</dbReference>
<dbReference type="EMBL" id="CP071793">
    <property type="protein sequence ID" value="QTD52516.1"/>
    <property type="molecule type" value="Genomic_DNA"/>
</dbReference>
<dbReference type="SUPFAM" id="SSF49384">
    <property type="entry name" value="Carbohydrate-binding domain"/>
    <property type="match status" value="1"/>
</dbReference>
<proteinExistence type="predicted"/>
<reference evidence="2" key="1">
    <citation type="submission" date="2021-03" db="EMBL/GenBank/DDBJ databases">
        <title>Acanthopleuribacteraceae sp. M133.</title>
        <authorList>
            <person name="Wang G."/>
        </authorList>
    </citation>
    <scope>NUCLEOTIDE SEQUENCE</scope>
    <source>
        <strain evidence="2">M133</strain>
    </source>
</reference>
<dbReference type="RefSeq" id="WP_237382624.1">
    <property type="nucleotide sequence ID" value="NZ_CP071793.1"/>
</dbReference>
<dbReference type="SUPFAM" id="SSF49299">
    <property type="entry name" value="PKD domain"/>
    <property type="match status" value="2"/>
</dbReference>
<dbReference type="PROSITE" id="PS50093">
    <property type="entry name" value="PKD"/>
    <property type="match status" value="1"/>
</dbReference>
<dbReference type="Gene3D" id="2.60.40.680">
    <property type="match status" value="3"/>
</dbReference>
<dbReference type="KEGG" id="scor:J3U87_08590"/>
<keyword evidence="3" id="KW-1185">Reference proteome</keyword>